<reference evidence="9 10" key="1">
    <citation type="submission" date="2015-03" db="EMBL/GenBank/DDBJ databases">
        <title>Draft genome sequence of Elstera litoralis.</title>
        <authorList>
            <person name="Rahalkar M.C."/>
            <person name="Dhakephalkar P.K."/>
            <person name="Pore S.D."/>
            <person name="Arora P."/>
            <person name="Kapse N.G."/>
            <person name="Pandit P.S."/>
        </authorList>
    </citation>
    <scope>NUCLEOTIDE SEQUENCE [LARGE SCALE GENOMIC DNA]</scope>
    <source>
        <strain evidence="9 10">Dia-1</strain>
    </source>
</reference>
<keyword evidence="3" id="KW-1003">Cell membrane</keyword>
<dbReference type="GO" id="GO:0005886">
    <property type="term" value="C:plasma membrane"/>
    <property type="evidence" value="ECO:0007669"/>
    <property type="project" value="UniProtKB-SubCell"/>
</dbReference>
<dbReference type="OrthoDB" id="7834831at2"/>
<name>A0A0F3IU66_9PROT</name>
<evidence type="ECO:0000313" key="9">
    <source>
        <dbReference type="EMBL" id="KJV10167.1"/>
    </source>
</evidence>
<keyword evidence="5 7" id="KW-1133">Transmembrane helix</keyword>
<feature type="domain" description="ABC transmembrane type-1" evidence="8">
    <location>
        <begin position="94"/>
        <end position="307"/>
    </location>
</feature>
<dbReference type="SUPFAM" id="SSF161098">
    <property type="entry name" value="MetI-like"/>
    <property type="match status" value="1"/>
</dbReference>
<dbReference type="RefSeq" id="WP_045775177.1">
    <property type="nucleotide sequence ID" value="NZ_LAJY01000137.1"/>
</dbReference>
<proteinExistence type="inferred from homology"/>
<feature type="transmembrane region" description="Helical" evidence="7">
    <location>
        <begin position="289"/>
        <end position="314"/>
    </location>
</feature>
<evidence type="ECO:0000256" key="3">
    <source>
        <dbReference type="ARBA" id="ARBA00022475"/>
    </source>
</evidence>
<dbReference type="InterPro" id="IPR035906">
    <property type="entry name" value="MetI-like_sf"/>
</dbReference>
<dbReference type="InterPro" id="IPR045621">
    <property type="entry name" value="BPD_transp_1_N"/>
</dbReference>
<dbReference type="GO" id="GO:0055085">
    <property type="term" value="P:transmembrane transport"/>
    <property type="evidence" value="ECO:0007669"/>
    <property type="project" value="InterPro"/>
</dbReference>
<comment type="similarity">
    <text evidence="7">Belongs to the binding-protein-dependent transport system permease family.</text>
</comment>
<organism evidence="9 10">
    <name type="scientific">Elstera litoralis</name>
    <dbReference type="NCBI Taxonomy" id="552518"/>
    <lineage>
        <taxon>Bacteria</taxon>
        <taxon>Pseudomonadati</taxon>
        <taxon>Pseudomonadota</taxon>
        <taxon>Alphaproteobacteria</taxon>
        <taxon>Rhodospirillales</taxon>
        <taxon>Rhodospirillaceae</taxon>
        <taxon>Elstera</taxon>
    </lineage>
</organism>
<evidence type="ECO:0000256" key="4">
    <source>
        <dbReference type="ARBA" id="ARBA00022692"/>
    </source>
</evidence>
<dbReference type="Proteomes" id="UP000033774">
    <property type="component" value="Unassembled WGS sequence"/>
</dbReference>
<feature type="transmembrane region" description="Helical" evidence="7">
    <location>
        <begin position="131"/>
        <end position="161"/>
    </location>
</feature>
<feature type="transmembrane region" description="Helical" evidence="7">
    <location>
        <begin position="188"/>
        <end position="206"/>
    </location>
</feature>
<feature type="transmembrane region" description="Helical" evidence="7">
    <location>
        <begin position="238"/>
        <end position="263"/>
    </location>
</feature>
<dbReference type="PROSITE" id="PS50928">
    <property type="entry name" value="ABC_TM1"/>
    <property type="match status" value="1"/>
</dbReference>
<dbReference type="Gene3D" id="1.10.3720.10">
    <property type="entry name" value="MetI-like"/>
    <property type="match status" value="1"/>
</dbReference>
<dbReference type="PANTHER" id="PTHR43163:SF2">
    <property type="entry name" value="ABC TRANSPORTER PERMEASE PROTEIN"/>
    <property type="match status" value="1"/>
</dbReference>
<gene>
    <name evidence="9" type="ORF">VZ95_06750</name>
</gene>
<keyword evidence="6 7" id="KW-0472">Membrane</keyword>
<dbReference type="Pfam" id="PF00528">
    <property type="entry name" value="BPD_transp_1"/>
    <property type="match status" value="1"/>
</dbReference>
<keyword evidence="4 7" id="KW-0812">Transmembrane</keyword>
<evidence type="ECO:0000256" key="7">
    <source>
        <dbReference type="RuleBase" id="RU363032"/>
    </source>
</evidence>
<dbReference type="EMBL" id="LAJY01000137">
    <property type="protein sequence ID" value="KJV10167.1"/>
    <property type="molecule type" value="Genomic_DNA"/>
</dbReference>
<evidence type="ECO:0000256" key="2">
    <source>
        <dbReference type="ARBA" id="ARBA00022448"/>
    </source>
</evidence>
<dbReference type="Pfam" id="PF19300">
    <property type="entry name" value="BPD_transp_1_N"/>
    <property type="match status" value="1"/>
</dbReference>
<dbReference type="CDD" id="cd06261">
    <property type="entry name" value="TM_PBP2"/>
    <property type="match status" value="1"/>
</dbReference>
<evidence type="ECO:0000259" key="8">
    <source>
        <dbReference type="PROSITE" id="PS50928"/>
    </source>
</evidence>
<comment type="subcellular location">
    <subcellularLocation>
        <location evidence="1 7">Cell membrane</location>
        <topology evidence="1 7">Multi-pass membrane protein</topology>
    </subcellularLocation>
</comment>
<dbReference type="InterPro" id="IPR000515">
    <property type="entry name" value="MetI-like"/>
</dbReference>
<comment type="caution">
    <text evidence="9">The sequence shown here is derived from an EMBL/GenBank/DDBJ whole genome shotgun (WGS) entry which is preliminary data.</text>
</comment>
<protein>
    <submittedName>
        <fullName evidence="9">ABC transporter permease</fullName>
    </submittedName>
</protein>
<keyword evidence="10" id="KW-1185">Reference proteome</keyword>
<dbReference type="PATRIC" id="fig|552518.3.peg.461"/>
<evidence type="ECO:0000313" key="10">
    <source>
        <dbReference type="Proteomes" id="UP000033774"/>
    </source>
</evidence>
<sequence length="324" mass="35439">MLVFIIRRLLQSCVVILAVSLIVFVGLYGVGDPSLLLIDPDASAAERDQAIAMLGLDKPLYAQYGTFLWNALHGDLGRSFVYNEPSISLILNRLPATLELAFVALILAVGIGIPLGLWAGLKGDGPVDRTIVTGSIFGFSLPSFWQGMMLVWIFAVLLGWLPSNGRGELGEIFGIKTSLATLDGWRHLILPAINLALFKTALLIRLTRAGVREALVLDFVKFARAKGLRENRIIGVHVLKYILVPIVTVTGLEFGQLVAFATVTETVFAWPGSGKLIIDSIYKLDRPVVVAYLMVVVAMFITINLLVDILYSALDPRVRLAEKR</sequence>
<keyword evidence="2 7" id="KW-0813">Transport</keyword>
<feature type="transmembrane region" description="Helical" evidence="7">
    <location>
        <begin position="100"/>
        <end position="119"/>
    </location>
</feature>
<dbReference type="PANTHER" id="PTHR43163">
    <property type="entry name" value="DIPEPTIDE TRANSPORT SYSTEM PERMEASE PROTEIN DPPB-RELATED"/>
    <property type="match status" value="1"/>
</dbReference>
<dbReference type="AlphaFoldDB" id="A0A0F3IU66"/>
<evidence type="ECO:0000256" key="1">
    <source>
        <dbReference type="ARBA" id="ARBA00004651"/>
    </source>
</evidence>
<accession>A0A0F3IU66</accession>
<evidence type="ECO:0000256" key="6">
    <source>
        <dbReference type="ARBA" id="ARBA00023136"/>
    </source>
</evidence>
<evidence type="ECO:0000256" key="5">
    <source>
        <dbReference type="ARBA" id="ARBA00022989"/>
    </source>
</evidence>
<feature type="transmembrane region" description="Helical" evidence="7">
    <location>
        <begin position="12"/>
        <end position="31"/>
    </location>
</feature>